<dbReference type="AlphaFoldDB" id="A0AAW4HAW4"/>
<dbReference type="Proteomes" id="UP000664056">
    <property type="component" value="Unassembled WGS sequence"/>
</dbReference>
<reference evidence="1" key="1">
    <citation type="submission" date="2021-03" db="EMBL/GenBank/DDBJ databases">
        <title>Study of the foodborne Vibrio vulnificus isolates from China.</title>
        <authorList>
            <person name="Zheng Z."/>
            <person name="Ye L."/>
        </authorList>
    </citation>
    <scope>NUCLEOTIDE SEQUENCE</scope>
    <source>
        <strain evidence="1">Vv1582</strain>
    </source>
</reference>
<dbReference type="PANTHER" id="PTHR38978:SF2">
    <property type="entry name" value="DUF2787 DOMAIN-CONTAINING PROTEIN"/>
    <property type="match status" value="1"/>
</dbReference>
<accession>A0AAW4HAW4</accession>
<proteinExistence type="predicted"/>
<dbReference type="PANTHER" id="PTHR38978">
    <property type="entry name" value="DUF2787 DOMAIN-CONTAINING PROTEIN"/>
    <property type="match status" value="1"/>
</dbReference>
<comment type="caution">
    <text evidence="1">The sequence shown here is derived from an EMBL/GenBank/DDBJ whole genome shotgun (WGS) entry which is preliminary data.</text>
</comment>
<dbReference type="Pfam" id="PF10980">
    <property type="entry name" value="DUF2787"/>
    <property type="match status" value="1"/>
</dbReference>
<dbReference type="RefSeq" id="WP_080526004.1">
    <property type="nucleotide sequence ID" value="NZ_JAFKOQ010000004.1"/>
</dbReference>
<sequence length="140" mass="16134">MSVQHLFEPCELPLSKGLQQALLTQLEQRSTSNQSPVTLNFRDSTYSAEAGGFHPVEISLQRTQLGKWKILYITDFAYFGNVYPELERNVDFDIASGQAYFSGMGWQDINTYGVRDFYLLWESNFLSYLDMEAYDDIKTT</sequence>
<dbReference type="EMBL" id="JAFKOQ010000004">
    <property type="protein sequence ID" value="MBN8121855.1"/>
    <property type="molecule type" value="Genomic_DNA"/>
</dbReference>
<name>A0AAW4HAW4_VIBVL</name>
<dbReference type="Gene3D" id="3.10.450.430">
    <property type="entry name" value="Protein of unknown function DUF2787"/>
    <property type="match status" value="1"/>
</dbReference>
<evidence type="ECO:0000313" key="2">
    <source>
        <dbReference type="Proteomes" id="UP000664056"/>
    </source>
</evidence>
<organism evidence="1 2">
    <name type="scientific">Vibrio vulnificus</name>
    <dbReference type="NCBI Taxonomy" id="672"/>
    <lineage>
        <taxon>Bacteria</taxon>
        <taxon>Pseudomonadati</taxon>
        <taxon>Pseudomonadota</taxon>
        <taxon>Gammaproteobacteria</taxon>
        <taxon>Vibrionales</taxon>
        <taxon>Vibrionaceae</taxon>
        <taxon>Vibrio</taxon>
    </lineage>
</organism>
<evidence type="ECO:0000313" key="1">
    <source>
        <dbReference type="EMBL" id="MBN8121855.1"/>
    </source>
</evidence>
<dbReference type="InterPro" id="IPR021248">
    <property type="entry name" value="DUF2787"/>
</dbReference>
<gene>
    <name evidence="1" type="ORF">J0J18_08935</name>
</gene>
<protein>
    <submittedName>
        <fullName evidence="1">DUF2787 domain-containing protein</fullName>
    </submittedName>
</protein>